<proteinExistence type="predicted"/>
<gene>
    <name evidence="1" type="ORF">DYBT9623_01508</name>
</gene>
<dbReference type="Proteomes" id="UP000679725">
    <property type="component" value="Unassembled WGS sequence"/>
</dbReference>
<keyword evidence="2" id="KW-1185">Reference proteome</keyword>
<sequence>MSEVFNKSVAATKRELTFIYEMLFCDELSFYAQTLEDLTPYPWSVLFNPAATAPDLYEVIDNSDDNSRVKLLAYNKLLQGHHPVLRREILAVIVEVGLQKGQDTLACYRDGTARYINHTGKIVFWDSVNPHSKELTDRIFDESEKMIAHLGPWEYGRLNPPKPGFARITLMASNGLYFGEAEADTLFSDALAAPALQAATAFLGYITTKITK</sequence>
<evidence type="ECO:0000313" key="1">
    <source>
        <dbReference type="EMBL" id="CAG5068776.1"/>
    </source>
</evidence>
<reference evidence="1 2" key="1">
    <citation type="submission" date="2021-04" db="EMBL/GenBank/DDBJ databases">
        <authorList>
            <person name="Rodrigo-Torres L."/>
            <person name="Arahal R. D."/>
            <person name="Lucena T."/>
        </authorList>
    </citation>
    <scope>NUCLEOTIDE SEQUENCE [LARGE SCALE GENOMIC DNA]</scope>
    <source>
        <strain evidence="1 2">CECT 9623</strain>
    </source>
</reference>
<evidence type="ECO:0000313" key="2">
    <source>
        <dbReference type="Proteomes" id="UP000679725"/>
    </source>
</evidence>
<dbReference type="RefSeq" id="WP_215232906.1">
    <property type="nucleotide sequence ID" value="NZ_CAJRAU010000002.1"/>
</dbReference>
<accession>A0ABM8UMT0</accession>
<protein>
    <submittedName>
        <fullName evidence="1">Uncharacterized protein</fullName>
    </submittedName>
</protein>
<name>A0ABM8UMT0_9BACT</name>
<organism evidence="1 2">
    <name type="scientific">Dyadobacter linearis</name>
    <dbReference type="NCBI Taxonomy" id="2823330"/>
    <lineage>
        <taxon>Bacteria</taxon>
        <taxon>Pseudomonadati</taxon>
        <taxon>Bacteroidota</taxon>
        <taxon>Cytophagia</taxon>
        <taxon>Cytophagales</taxon>
        <taxon>Spirosomataceae</taxon>
        <taxon>Dyadobacter</taxon>
    </lineage>
</organism>
<comment type="caution">
    <text evidence="1">The sequence shown here is derived from an EMBL/GenBank/DDBJ whole genome shotgun (WGS) entry which is preliminary data.</text>
</comment>
<dbReference type="EMBL" id="CAJRAU010000002">
    <property type="protein sequence ID" value="CAG5068776.1"/>
    <property type="molecule type" value="Genomic_DNA"/>
</dbReference>